<evidence type="ECO:0000256" key="6">
    <source>
        <dbReference type="ARBA" id="ARBA00023136"/>
    </source>
</evidence>
<dbReference type="InterPro" id="IPR050171">
    <property type="entry name" value="MFS_Transporters"/>
</dbReference>
<dbReference type="Pfam" id="PF07690">
    <property type="entry name" value="MFS_1"/>
    <property type="match status" value="1"/>
</dbReference>
<evidence type="ECO:0000259" key="8">
    <source>
        <dbReference type="PROSITE" id="PS50850"/>
    </source>
</evidence>
<dbReference type="GO" id="GO:0005886">
    <property type="term" value="C:plasma membrane"/>
    <property type="evidence" value="ECO:0007669"/>
    <property type="project" value="UniProtKB-SubCell"/>
</dbReference>
<name>A0A2M8ETA7_9BACT</name>
<dbReference type="Proteomes" id="UP000229816">
    <property type="component" value="Unassembled WGS sequence"/>
</dbReference>
<dbReference type="PROSITE" id="PS50850">
    <property type="entry name" value="MFS"/>
    <property type="match status" value="1"/>
</dbReference>
<dbReference type="InterPro" id="IPR036259">
    <property type="entry name" value="MFS_trans_sf"/>
</dbReference>
<dbReference type="Gene3D" id="1.20.1250.20">
    <property type="entry name" value="MFS general substrate transporter like domains"/>
    <property type="match status" value="1"/>
</dbReference>
<keyword evidence="4 7" id="KW-0812">Transmembrane</keyword>
<keyword evidence="2" id="KW-0813">Transport</keyword>
<comment type="caution">
    <text evidence="9">The sequence shown here is derived from an EMBL/GenBank/DDBJ whole genome shotgun (WGS) entry which is preliminary data.</text>
</comment>
<evidence type="ECO:0000256" key="3">
    <source>
        <dbReference type="ARBA" id="ARBA00022475"/>
    </source>
</evidence>
<keyword evidence="3" id="KW-1003">Cell membrane</keyword>
<evidence type="ECO:0000256" key="5">
    <source>
        <dbReference type="ARBA" id="ARBA00022989"/>
    </source>
</evidence>
<keyword evidence="6 7" id="KW-0472">Membrane</keyword>
<dbReference type="GO" id="GO:0022857">
    <property type="term" value="F:transmembrane transporter activity"/>
    <property type="evidence" value="ECO:0007669"/>
    <property type="project" value="InterPro"/>
</dbReference>
<evidence type="ECO:0000313" key="10">
    <source>
        <dbReference type="Proteomes" id="UP000229816"/>
    </source>
</evidence>
<evidence type="ECO:0000256" key="1">
    <source>
        <dbReference type="ARBA" id="ARBA00004651"/>
    </source>
</evidence>
<feature type="transmembrane region" description="Helical" evidence="7">
    <location>
        <begin position="83"/>
        <end position="105"/>
    </location>
</feature>
<sequence length="202" mass="22638">MTKFTLKEVKGVNQFIWILILSTLLITFGFGLITPIFAVFLTRQVTGGTLAVVGIAEMIYLATKSIFQIPISLLIDKTPGEKIDFYCMFLGGILITMVPFLYLFASFPWQVFLLQFIHGLGAAFDWPAWMGLFTRHIDKNKESFEWSLQTTLGELGMAGAAVVGGLLADRLGFKPVFLLVGIFSALTFLLLFIFYQKIKTEK</sequence>
<organism evidence="9 10">
    <name type="scientific">Candidatus Shapirobacteria bacterium CG_4_9_14_0_2_um_filter_39_11</name>
    <dbReference type="NCBI Taxonomy" id="1974478"/>
    <lineage>
        <taxon>Bacteria</taxon>
        <taxon>Candidatus Shapironibacteriota</taxon>
    </lineage>
</organism>
<dbReference type="EMBL" id="PFSF01000014">
    <property type="protein sequence ID" value="PJC28352.1"/>
    <property type="molecule type" value="Genomic_DNA"/>
</dbReference>
<proteinExistence type="predicted"/>
<dbReference type="PANTHER" id="PTHR23517:SF3">
    <property type="entry name" value="INTEGRAL MEMBRANE TRANSPORT PROTEIN"/>
    <property type="match status" value="1"/>
</dbReference>
<evidence type="ECO:0000256" key="4">
    <source>
        <dbReference type="ARBA" id="ARBA00022692"/>
    </source>
</evidence>
<feature type="transmembrane region" description="Helical" evidence="7">
    <location>
        <begin position="173"/>
        <end position="195"/>
    </location>
</feature>
<feature type="domain" description="Major facilitator superfamily (MFS) profile" evidence="8">
    <location>
        <begin position="15"/>
        <end position="202"/>
    </location>
</feature>
<comment type="subcellular location">
    <subcellularLocation>
        <location evidence="1">Cell membrane</location>
        <topology evidence="1">Multi-pass membrane protein</topology>
    </subcellularLocation>
</comment>
<protein>
    <recommendedName>
        <fullName evidence="8">Major facilitator superfamily (MFS) profile domain-containing protein</fullName>
    </recommendedName>
</protein>
<dbReference type="PANTHER" id="PTHR23517">
    <property type="entry name" value="RESISTANCE PROTEIN MDTM, PUTATIVE-RELATED-RELATED"/>
    <property type="match status" value="1"/>
</dbReference>
<feature type="transmembrane region" description="Helical" evidence="7">
    <location>
        <begin position="12"/>
        <end position="38"/>
    </location>
</feature>
<accession>A0A2M8ETA7</accession>
<dbReference type="InterPro" id="IPR011701">
    <property type="entry name" value="MFS"/>
</dbReference>
<evidence type="ECO:0000256" key="7">
    <source>
        <dbReference type="SAM" id="Phobius"/>
    </source>
</evidence>
<evidence type="ECO:0000313" key="9">
    <source>
        <dbReference type="EMBL" id="PJC28352.1"/>
    </source>
</evidence>
<feature type="transmembrane region" description="Helical" evidence="7">
    <location>
        <begin position="111"/>
        <end position="134"/>
    </location>
</feature>
<gene>
    <name evidence="9" type="ORF">CO054_00575</name>
</gene>
<keyword evidence="5 7" id="KW-1133">Transmembrane helix</keyword>
<reference evidence="10" key="1">
    <citation type="submission" date="2017-09" db="EMBL/GenBank/DDBJ databases">
        <title>Depth-based differentiation of microbial function through sediment-hosted aquifers and enrichment of novel symbionts in the deep terrestrial subsurface.</title>
        <authorList>
            <person name="Probst A.J."/>
            <person name="Ladd B."/>
            <person name="Jarett J.K."/>
            <person name="Geller-Mcgrath D.E."/>
            <person name="Sieber C.M.K."/>
            <person name="Emerson J.B."/>
            <person name="Anantharaman K."/>
            <person name="Thomas B.C."/>
            <person name="Malmstrom R."/>
            <person name="Stieglmeier M."/>
            <person name="Klingl A."/>
            <person name="Woyke T."/>
            <person name="Ryan C.M."/>
            <person name="Banfield J.F."/>
        </authorList>
    </citation>
    <scope>NUCLEOTIDE SEQUENCE [LARGE SCALE GENOMIC DNA]</scope>
</reference>
<feature type="transmembrane region" description="Helical" evidence="7">
    <location>
        <begin position="146"/>
        <end position="167"/>
    </location>
</feature>
<evidence type="ECO:0000256" key="2">
    <source>
        <dbReference type="ARBA" id="ARBA00022448"/>
    </source>
</evidence>
<dbReference type="InterPro" id="IPR020846">
    <property type="entry name" value="MFS_dom"/>
</dbReference>
<dbReference type="SUPFAM" id="SSF103473">
    <property type="entry name" value="MFS general substrate transporter"/>
    <property type="match status" value="1"/>
</dbReference>
<dbReference type="AlphaFoldDB" id="A0A2M8ETA7"/>